<accession>A0A0P6XQL2</accession>
<dbReference type="Proteomes" id="UP000050430">
    <property type="component" value="Unassembled WGS sequence"/>
</dbReference>
<dbReference type="InterPro" id="IPR016030">
    <property type="entry name" value="CblAdoTrfase-like"/>
</dbReference>
<reference evidence="16 17" key="1">
    <citation type="submission" date="2015-07" db="EMBL/GenBank/DDBJ databases">
        <title>Genome sequence of Leptolinea tardivitalis DSM 16556.</title>
        <authorList>
            <person name="Hemp J."/>
            <person name="Ward L.M."/>
            <person name="Pace L.A."/>
            <person name="Fischer W.W."/>
        </authorList>
    </citation>
    <scope>NUCLEOTIDE SEQUENCE [LARGE SCALE GENOMIC DNA]</scope>
    <source>
        <strain evidence="16 17">YMTK-2</strain>
    </source>
</reference>
<dbReference type="Gene3D" id="1.20.1200.10">
    <property type="entry name" value="Cobalamin adenosyltransferase-like"/>
    <property type="match status" value="1"/>
</dbReference>
<evidence type="ECO:0000313" key="17">
    <source>
        <dbReference type="Proteomes" id="UP000050430"/>
    </source>
</evidence>
<evidence type="ECO:0000256" key="1">
    <source>
        <dbReference type="ARBA" id="ARBA00005121"/>
    </source>
</evidence>
<dbReference type="GO" id="GO:0009236">
    <property type="term" value="P:cobalamin biosynthetic process"/>
    <property type="evidence" value="ECO:0007669"/>
    <property type="project" value="UniProtKB-UniRule"/>
</dbReference>
<evidence type="ECO:0000256" key="9">
    <source>
        <dbReference type="ARBA" id="ARBA00031529"/>
    </source>
</evidence>
<keyword evidence="17" id="KW-1185">Reference proteome</keyword>
<sequence length="186" mass="20329">MIHFFTGKGDDGLTTWIGRGRLKKYDLRFEALGSVDEASASLGVARSLSSTPMIKDLLLQIQRDLSSMMTEVACDPDQAGRFRTITAEKVTWLEEQTDAVTQMVEPPKSFLMSGDTAGGGALDLARAVIRRAERRVIELADSGGIQNPDIVAYLNRLSSLMFVLELLELKTAGQISPSQAVKHSDK</sequence>
<name>A0A0P6XQL2_9CHLR</name>
<evidence type="ECO:0000256" key="4">
    <source>
        <dbReference type="ARBA" id="ARBA00020963"/>
    </source>
</evidence>
<dbReference type="PANTHER" id="PTHR12213:SF0">
    <property type="entry name" value="CORRINOID ADENOSYLTRANSFERASE MMAB"/>
    <property type="match status" value="1"/>
</dbReference>
<dbReference type="GO" id="GO:0005524">
    <property type="term" value="F:ATP binding"/>
    <property type="evidence" value="ECO:0007669"/>
    <property type="project" value="UniProtKB-UniRule"/>
</dbReference>
<evidence type="ECO:0000256" key="2">
    <source>
        <dbReference type="ARBA" id="ARBA00007487"/>
    </source>
</evidence>
<dbReference type="STRING" id="229920.ADM99_09950"/>
<gene>
    <name evidence="16" type="ORF">ADM99_09950</name>
</gene>
<evidence type="ECO:0000256" key="11">
    <source>
        <dbReference type="ARBA" id="ARBA00033354"/>
    </source>
</evidence>
<evidence type="ECO:0000256" key="10">
    <source>
        <dbReference type="ARBA" id="ARBA00033334"/>
    </source>
</evidence>
<evidence type="ECO:0000256" key="13">
    <source>
        <dbReference type="ARBA" id="ARBA00048692"/>
    </source>
</evidence>
<evidence type="ECO:0000313" key="16">
    <source>
        <dbReference type="EMBL" id="KPL71756.1"/>
    </source>
</evidence>
<keyword evidence="8 14" id="KW-0067">ATP-binding</keyword>
<dbReference type="InterPro" id="IPR036451">
    <property type="entry name" value="CblAdoTrfase-like_sf"/>
</dbReference>
<comment type="catalytic activity">
    <reaction evidence="13 14">
        <text>2 cob(II)alamin + reduced [electron-transfer flavoprotein] + 2 ATP = 2 adenosylcob(III)alamin + 2 triphosphate + oxidized [electron-transfer flavoprotein] + 3 H(+)</text>
        <dbReference type="Rhea" id="RHEA:28671"/>
        <dbReference type="Rhea" id="RHEA-COMP:10685"/>
        <dbReference type="Rhea" id="RHEA-COMP:10686"/>
        <dbReference type="ChEBI" id="CHEBI:15378"/>
        <dbReference type="ChEBI" id="CHEBI:16304"/>
        <dbReference type="ChEBI" id="CHEBI:18036"/>
        <dbReference type="ChEBI" id="CHEBI:18408"/>
        <dbReference type="ChEBI" id="CHEBI:30616"/>
        <dbReference type="ChEBI" id="CHEBI:57692"/>
        <dbReference type="ChEBI" id="CHEBI:58307"/>
        <dbReference type="EC" id="2.5.1.17"/>
    </reaction>
</comment>
<dbReference type="EMBL" id="LGCK01000010">
    <property type="protein sequence ID" value="KPL71756.1"/>
    <property type="molecule type" value="Genomic_DNA"/>
</dbReference>
<evidence type="ECO:0000256" key="14">
    <source>
        <dbReference type="RuleBase" id="RU366026"/>
    </source>
</evidence>
<keyword evidence="7 14" id="KW-0547">Nucleotide-binding</keyword>
<keyword evidence="5 14" id="KW-0169">Cobalamin biosynthesis</keyword>
<protein>
    <recommendedName>
        <fullName evidence="4 14">Corrinoid adenosyltransferase</fullName>
        <ecNumber evidence="3 14">2.5.1.17</ecNumber>
    </recommendedName>
    <alternativeName>
        <fullName evidence="9 14">Cob(II)alamin adenosyltransferase</fullName>
    </alternativeName>
    <alternativeName>
        <fullName evidence="11 14">Cob(II)yrinic acid a,c-diamide adenosyltransferase</fullName>
    </alternativeName>
    <alternativeName>
        <fullName evidence="10 14">Cobinamide/cobalamin adenosyltransferase</fullName>
    </alternativeName>
</protein>
<evidence type="ECO:0000256" key="5">
    <source>
        <dbReference type="ARBA" id="ARBA00022573"/>
    </source>
</evidence>
<dbReference type="PANTHER" id="PTHR12213">
    <property type="entry name" value="CORRINOID ADENOSYLTRANSFERASE"/>
    <property type="match status" value="1"/>
</dbReference>
<keyword evidence="6 14" id="KW-0808">Transferase</keyword>
<evidence type="ECO:0000256" key="6">
    <source>
        <dbReference type="ARBA" id="ARBA00022679"/>
    </source>
</evidence>
<proteinExistence type="inferred from homology"/>
<dbReference type="SUPFAM" id="SSF89028">
    <property type="entry name" value="Cobalamin adenosyltransferase-like"/>
    <property type="match status" value="1"/>
</dbReference>
<evidence type="ECO:0000256" key="3">
    <source>
        <dbReference type="ARBA" id="ARBA00012454"/>
    </source>
</evidence>
<dbReference type="EC" id="2.5.1.17" evidence="3 14"/>
<comment type="similarity">
    <text evidence="2 14">Belongs to the Cob(I)alamin adenosyltransferase family.</text>
</comment>
<dbReference type="InterPro" id="IPR029499">
    <property type="entry name" value="PduO-typ"/>
</dbReference>
<feature type="domain" description="Cobalamin adenosyltransferase-like" evidence="15">
    <location>
        <begin position="5"/>
        <end position="165"/>
    </location>
</feature>
<evidence type="ECO:0000259" key="15">
    <source>
        <dbReference type="Pfam" id="PF01923"/>
    </source>
</evidence>
<comment type="catalytic activity">
    <reaction evidence="12 14">
        <text>2 cob(II)yrinate a,c diamide + reduced [electron-transfer flavoprotein] + 2 ATP = 2 adenosylcob(III)yrinate a,c-diamide + 2 triphosphate + oxidized [electron-transfer flavoprotein] + 3 H(+)</text>
        <dbReference type="Rhea" id="RHEA:11528"/>
        <dbReference type="Rhea" id="RHEA-COMP:10685"/>
        <dbReference type="Rhea" id="RHEA-COMP:10686"/>
        <dbReference type="ChEBI" id="CHEBI:15378"/>
        <dbReference type="ChEBI" id="CHEBI:18036"/>
        <dbReference type="ChEBI" id="CHEBI:30616"/>
        <dbReference type="ChEBI" id="CHEBI:57692"/>
        <dbReference type="ChEBI" id="CHEBI:58307"/>
        <dbReference type="ChEBI" id="CHEBI:58503"/>
        <dbReference type="ChEBI" id="CHEBI:58537"/>
        <dbReference type="EC" id="2.5.1.17"/>
    </reaction>
</comment>
<dbReference type="Pfam" id="PF01923">
    <property type="entry name" value="Cob_adeno_trans"/>
    <property type="match status" value="1"/>
</dbReference>
<evidence type="ECO:0000256" key="7">
    <source>
        <dbReference type="ARBA" id="ARBA00022741"/>
    </source>
</evidence>
<dbReference type="OrthoDB" id="9778896at2"/>
<dbReference type="NCBIfam" id="TIGR00636">
    <property type="entry name" value="PduO_Nterm"/>
    <property type="match status" value="1"/>
</dbReference>
<dbReference type="UniPathway" id="UPA00148">
    <property type="reaction ID" value="UER00233"/>
</dbReference>
<organism evidence="16 17">
    <name type="scientific">Leptolinea tardivitalis</name>
    <dbReference type="NCBI Taxonomy" id="229920"/>
    <lineage>
        <taxon>Bacteria</taxon>
        <taxon>Bacillati</taxon>
        <taxon>Chloroflexota</taxon>
        <taxon>Anaerolineae</taxon>
        <taxon>Anaerolineales</taxon>
        <taxon>Anaerolineaceae</taxon>
        <taxon>Leptolinea</taxon>
    </lineage>
</organism>
<comment type="pathway">
    <text evidence="1 14">Cofactor biosynthesis; adenosylcobalamin biosynthesis; adenosylcobalamin from cob(II)yrinate a,c-diamide: step 2/7.</text>
</comment>
<dbReference type="AlphaFoldDB" id="A0A0P6XQL2"/>
<dbReference type="RefSeq" id="WP_062420378.1">
    <property type="nucleotide sequence ID" value="NZ_BBYA01000002.1"/>
</dbReference>
<evidence type="ECO:0000256" key="8">
    <source>
        <dbReference type="ARBA" id="ARBA00022840"/>
    </source>
</evidence>
<dbReference type="GO" id="GO:0008817">
    <property type="term" value="F:corrinoid adenosyltransferase activity"/>
    <property type="evidence" value="ECO:0007669"/>
    <property type="project" value="UniProtKB-UniRule"/>
</dbReference>
<evidence type="ECO:0000256" key="12">
    <source>
        <dbReference type="ARBA" id="ARBA00048555"/>
    </source>
</evidence>
<comment type="caution">
    <text evidence="16">The sequence shown here is derived from an EMBL/GenBank/DDBJ whole genome shotgun (WGS) entry which is preliminary data.</text>
</comment>